<dbReference type="EMBL" id="CACRUT010000020">
    <property type="protein sequence ID" value="VYU50461.1"/>
    <property type="molecule type" value="Genomic_DNA"/>
</dbReference>
<protein>
    <submittedName>
        <fullName evidence="2">Uncharacterized protein</fullName>
    </submittedName>
</protein>
<dbReference type="AlphaFoldDB" id="A0A6N3FEB1"/>
<feature type="transmembrane region" description="Helical" evidence="1">
    <location>
        <begin position="12"/>
        <end position="31"/>
    </location>
</feature>
<name>A0A6N3FEB1_9BACT</name>
<keyword evidence="1" id="KW-0472">Membrane</keyword>
<keyword evidence="1" id="KW-0812">Transmembrane</keyword>
<evidence type="ECO:0000256" key="1">
    <source>
        <dbReference type="SAM" id="Phobius"/>
    </source>
</evidence>
<accession>A0A6N3FEB1</accession>
<reference evidence="2" key="1">
    <citation type="submission" date="2019-11" db="EMBL/GenBank/DDBJ databases">
        <authorList>
            <person name="Feng L."/>
        </authorList>
    </citation>
    <scope>NUCLEOTIDE SEQUENCE</scope>
    <source>
        <strain evidence="2">PclaraLFYP37</strain>
    </source>
</reference>
<organism evidence="2">
    <name type="scientific">Paraprevotella clara</name>
    <dbReference type="NCBI Taxonomy" id="454154"/>
    <lineage>
        <taxon>Bacteria</taxon>
        <taxon>Pseudomonadati</taxon>
        <taxon>Bacteroidota</taxon>
        <taxon>Bacteroidia</taxon>
        <taxon>Bacteroidales</taxon>
        <taxon>Prevotellaceae</taxon>
        <taxon>Paraprevotella</taxon>
    </lineage>
</organism>
<evidence type="ECO:0000313" key="2">
    <source>
        <dbReference type="EMBL" id="VYU50461.1"/>
    </source>
</evidence>
<gene>
    <name evidence="2" type="ORF">PCLFYP37_03154</name>
</gene>
<proteinExistence type="predicted"/>
<keyword evidence="1" id="KW-1133">Transmembrane helix</keyword>
<sequence length="56" mass="6464">MYRKNNCKVSAFITNFSIFPLLLSMGTLIFAKAKIGFGMTIRYLRVRRILKNADYG</sequence>